<dbReference type="SUPFAM" id="SSF52087">
    <property type="entry name" value="CRAL/TRIO domain"/>
    <property type="match status" value="1"/>
</dbReference>
<dbReference type="EMBL" id="OZ019895">
    <property type="protein sequence ID" value="CAK9220511.1"/>
    <property type="molecule type" value="Genomic_DNA"/>
</dbReference>
<dbReference type="Pfam" id="PF00650">
    <property type="entry name" value="CRAL_TRIO"/>
    <property type="match status" value="1"/>
</dbReference>
<evidence type="ECO:0000313" key="2">
    <source>
        <dbReference type="EMBL" id="CAK9220511.1"/>
    </source>
</evidence>
<dbReference type="InterPro" id="IPR036865">
    <property type="entry name" value="CRAL-TRIO_dom_sf"/>
</dbReference>
<evidence type="ECO:0000313" key="3">
    <source>
        <dbReference type="Proteomes" id="UP001497512"/>
    </source>
</evidence>
<dbReference type="Proteomes" id="UP001497512">
    <property type="component" value="Chromosome 3"/>
</dbReference>
<protein>
    <recommendedName>
        <fullName evidence="1">CRAL-TRIO domain-containing protein</fullName>
    </recommendedName>
</protein>
<dbReference type="Gene3D" id="3.40.525.10">
    <property type="entry name" value="CRAL-TRIO lipid binding domain"/>
    <property type="match status" value="1"/>
</dbReference>
<dbReference type="InterPro" id="IPR036273">
    <property type="entry name" value="CRAL/TRIO_N_dom_sf"/>
</dbReference>
<keyword evidence="3" id="KW-1185">Reference proteome</keyword>
<dbReference type="PANTHER" id="PTHR47556:SF1">
    <property type="entry name" value="SEC14P-LIKE PHOSPHATIDYLINOSITOL TRANSFER FAMILY PROTEIN"/>
    <property type="match status" value="1"/>
</dbReference>
<organism evidence="2 3">
    <name type="scientific">Sphagnum troendelagicum</name>
    <dbReference type="NCBI Taxonomy" id="128251"/>
    <lineage>
        <taxon>Eukaryota</taxon>
        <taxon>Viridiplantae</taxon>
        <taxon>Streptophyta</taxon>
        <taxon>Embryophyta</taxon>
        <taxon>Bryophyta</taxon>
        <taxon>Sphagnophytina</taxon>
        <taxon>Sphagnopsida</taxon>
        <taxon>Sphagnales</taxon>
        <taxon>Sphagnaceae</taxon>
        <taxon>Sphagnum</taxon>
    </lineage>
</organism>
<dbReference type="PROSITE" id="PS50191">
    <property type="entry name" value="CRAL_TRIO"/>
    <property type="match status" value="1"/>
</dbReference>
<name>A0ABP0UGZ0_9BRYO</name>
<sequence length="221" mass="25633">MEHSKFVEEVKSQLESEHKDLPVGRNGRDDNDLILWFLRDRKFLVQATVSKLAKALEWRRDFGVDKITDVSIRRMAATGKAYLHTSPDVEGRPVVIVVAAKHFPVEEELVESEQLCIYLIEKALSQLPPGGDKMLGIFYLRGFKSRNGDLKFMKFLIDVFFNYYPKRMGQVLFVDAPYIFQPGWNMVRPWLKSYANLVRFCSVAEVREQYFTPATVPVDFM</sequence>
<accession>A0ABP0UGZ0</accession>
<dbReference type="CDD" id="cd00170">
    <property type="entry name" value="SEC14"/>
    <property type="match status" value="1"/>
</dbReference>
<dbReference type="InterPro" id="IPR001251">
    <property type="entry name" value="CRAL-TRIO_dom"/>
</dbReference>
<feature type="domain" description="CRAL-TRIO" evidence="1">
    <location>
        <begin position="71"/>
        <end position="221"/>
    </location>
</feature>
<proteinExistence type="predicted"/>
<gene>
    <name evidence="2" type="ORF">CSSPTR1EN2_LOCUS15493</name>
</gene>
<evidence type="ECO:0000259" key="1">
    <source>
        <dbReference type="PROSITE" id="PS50191"/>
    </source>
</evidence>
<reference evidence="2" key="1">
    <citation type="submission" date="2024-02" db="EMBL/GenBank/DDBJ databases">
        <authorList>
            <consortium name="ELIXIR-Norway"/>
            <consortium name="Elixir Norway"/>
        </authorList>
    </citation>
    <scope>NUCLEOTIDE SEQUENCE</scope>
</reference>
<dbReference type="SMART" id="SM00516">
    <property type="entry name" value="SEC14"/>
    <property type="match status" value="1"/>
</dbReference>
<dbReference type="PANTHER" id="PTHR47556">
    <property type="entry name" value="SEC14P-LIKE PHOSPHATIDYLINOSITOL TRANSFER FAMILY PROTEIN"/>
    <property type="match status" value="1"/>
</dbReference>
<dbReference type="SUPFAM" id="SSF46938">
    <property type="entry name" value="CRAL/TRIO N-terminal domain"/>
    <property type="match status" value="1"/>
</dbReference>